<feature type="transmembrane region" description="Helical" evidence="1">
    <location>
        <begin position="90"/>
        <end position="111"/>
    </location>
</feature>
<feature type="transmembrane region" description="Helical" evidence="1">
    <location>
        <begin position="179"/>
        <end position="198"/>
    </location>
</feature>
<feature type="transmembrane region" description="Helical" evidence="1">
    <location>
        <begin position="205"/>
        <end position="225"/>
    </location>
</feature>
<keyword evidence="1" id="KW-1133">Transmembrane helix</keyword>
<dbReference type="OrthoDB" id="3579673at2"/>
<keyword evidence="1" id="KW-0472">Membrane</keyword>
<proteinExistence type="predicted"/>
<dbReference type="AlphaFoldDB" id="A0A4U0SFP5"/>
<dbReference type="RefSeq" id="WP_136726884.1">
    <property type="nucleotide sequence ID" value="NZ_SUMC01000032.1"/>
</dbReference>
<organism evidence="2 3">
    <name type="scientific">Actinacidiphila oryziradicis</name>
    <dbReference type="NCBI Taxonomy" id="2571141"/>
    <lineage>
        <taxon>Bacteria</taxon>
        <taxon>Bacillati</taxon>
        <taxon>Actinomycetota</taxon>
        <taxon>Actinomycetes</taxon>
        <taxon>Kitasatosporales</taxon>
        <taxon>Streptomycetaceae</taxon>
        <taxon>Actinacidiphila</taxon>
    </lineage>
</organism>
<gene>
    <name evidence="2" type="ORF">FCI23_28930</name>
</gene>
<keyword evidence="3" id="KW-1185">Reference proteome</keyword>
<reference evidence="2 3" key="1">
    <citation type="submission" date="2019-04" db="EMBL/GenBank/DDBJ databases">
        <title>Streptomyces oryziradicis sp. nov., a novel actinomycete isolated from rhizosphere soil of rice (Oryza sativa L.).</title>
        <authorList>
            <person name="Li C."/>
        </authorList>
    </citation>
    <scope>NUCLEOTIDE SEQUENCE [LARGE SCALE GENOMIC DNA]</scope>
    <source>
        <strain evidence="2 3">NEAU-C40</strain>
    </source>
</reference>
<feature type="transmembrane region" description="Helical" evidence="1">
    <location>
        <begin position="132"/>
        <end position="159"/>
    </location>
</feature>
<dbReference type="Proteomes" id="UP000305778">
    <property type="component" value="Unassembled WGS sequence"/>
</dbReference>
<feature type="transmembrane region" description="Helical" evidence="1">
    <location>
        <begin position="35"/>
        <end position="53"/>
    </location>
</feature>
<accession>A0A4U0SFP5</accession>
<sequence length="333" mass="36366">MSTLTSTPSPVTTEAARRGPRLSGLNWLVWRQHRAAFWTLIAGTVLSVAWMVYQRGQMMDFLNGVPGWPHPKASSNWDMKLSHRPLLETASALGFLPILIGVFIGAPLIAGDLENGHAKLVTSQSVSRVRWLATKLGVTVLVVVVGTAAISTVFTWWWAPVRTDANVLFWTDGSGFDNSGPVPVALTLFTMVGGVAIGMLLRRTLLSMVVTFGFAVAVQIIWSYIRPDLGNVVTLTTNKGVEHDATLPNAAYEVDQWFTTASEKLYGWSTCANSPTDKAHAACVQQKGIVGWSVEYIPYSQMSSMQWLGASILLALTAAITVFIFVWGRKRLV</sequence>
<feature type="transmembrane region" description="Helical" evidence="1">
    <location>
        <begin position="307"/>
        <end position="327"/>
    </location>
</feature>
<evidence type="ECO:0000256" key="1">
    <source>
        <dbReference type="SAM" id="Phobius"/>
    </source>
</evidence>
<keyword evidence="1" id="KW-0812">Transmembrane</keyword>
<dbReference type="EMBL" id="SUMC01000032">
    <property type="protein sequence ID" value="TKA08296.1"/>
    <property type="molecule type" value="Genomic_DNA"/>
</dbReference>
<evidence type="ECO:0000313" key="3">
    <source>
        <dbReference type="Proteomes" id="UP000305778"/>
    </source>
</evidence>
<name>A0A4U0SFP5_9ACTN</name>
<comment type="caution">
    <text evidence="2">The sequence shown here is derived from an EMBL/GenBank/DDBJ whole genome shotgun (WGS) entry which is preliminary data.</text>
</comment>
<protein>
    <submittedName>
        <fullName evidence="2">ABC transporter</fullName>
    </submittedName>
</protein>
<evidence type="ECO:0000313" key="2">
    <source>
        <dbReference type="EMBL" id="TKA08296.1"/>
    </source>
</evidence>